<reference evidence="3 4" key="1">
    <citation type="submission" date="2017-11" db="EMBL/GenBank/DDBJ databases">
        <title>Draft genome sequence of Mitsuaria sp. HWN-4.</title>
        <authorList>
            <person name="Gundlapally S.R."/>
        </authorList>
    </citation>
    <scope>NUCLEOTIDE SEQUENCE [LARGE SCALE GENOMIC DNA]</scope>
    <source>
        <strain evidence="3 4">HWN-4</strain>
    </source>
</reference>
<evidence type="ECO:0000259" key="2">
    <source>
        <dbReference type="Pfam" id="PF02225"/>
    </source>
</evidence>
<protein>
    <submittedName>
        <fullName evidence="3">Peptidase</fullName>
    </submittedName>
</protein>
<dbReference type="InterPro" id="IPR046450">
    <property type="entry name" value="PA_dom_sf"/>
</dbReference>
<dbReference type="EMBL" id="PEOG01000062">
    <property type="protein sequence ID" value="PIM51499.1"/>
    <property type="molecule type" value="Genomic_DNA"/>
</dbReference>
<organism evidence="3 4">
    <name type="scientific">Roseateles chitinivorans</name>
    <dbReference type="NCBI Taxonomy" id="2917965"/>
    <lineage>
        <taxon>Bacteria</taxon>
        <taxon>Pseudomonadati</taxon>
        <taxon>Pseudomonadota</taxon>
        <taxon>Betaproteobacteria</taxon>
        <taxon>Burkholderiales</taxon>
        <taxon>Sphaerotilaceae</taxon>
        <taxon>Roseateles</taxon>
    </lineage>
</organism>
<evidence type="ECO:0000313" key="4">
    <source>
        <dbReference type="Proteomes" id="UP000231501"/>
    </source>
</evidence>
<feature type="domain" description="PA" evidence="2">
    <location>
        <begin position="323"/>
        <end position="401"/>
    </location>
</feature>
<keyword evidence="4" id="KW-1185">Reference proteome</keyword>
<gene>
    <name evidence="3" type="ORF">CS062_19450</name>
</gene>
<feature type="signal peptide" evidence="1">
    <location>
        <begin position="1"/>
        <end position="28"/>
    </location>
</feature>
<dbReference type="Gene3D" id="3.50.30.30">
    <property type="match status" value="1"/>
</dbReference>
<proteinExistence type="predicted"/>
<dbReference type="Pfam" id="PF02225">
    <property type="entry name" value="PA"/>
    <property type="match status" value="1"/>
</dbReference>
<evidence type="ECO:0000313" key="3">
    <source>
        <dbReference type="EMBL" id="PIM51499.1"/>
    </source>
</evidence>
<dbReference type="Proteomes" id="UP000231501">
    <property type="component" value="Unassembled WGS sequence"/>
</dbReference>
<feature type="chain" id="PRO_5013594013" evidence="1">
    <location>
        <begin position="29"/>
        <end position="495"/>
    </location>
</feature>
<dbReference type="RefSeq" id="WP_099863234.1">
    <property type="nucleotide sequence ID" value="NZ_PEOG01000062.1"/>
</dbReference>
<keyword evidence="1" id="KW-0732">Signal</keyword>
<dbReference type="AlphaFoldDB" id="A0A2G9C7H8"/>
<dbReference type="CDD" id="cd04818">
    <property type="entry name" value="PA_subtilisin_1"/>
    <property type="match status" value="1"/>
</dbReference>
<sequence length="495" mass="50830">MHKTISFKQTLLRSAVVAALCGAGLAQAATIVIQSRDPAGVGFNDTTPVAPVGGNPGTTLGEQRMFIYRYVADVWEQALESDVTITVSAAWEPLACTASSATLGSASAWNFWYGFQGGAPDTWYPQALANKLAKVNLSEGQPDTTGFNNVDIKTQFNINLGKEGCLTGSPFYLGIDGNFGTGVNFVETLLHELGHGLGFSVLSVQTSTGKRINRAGTAYTDDGLPSIWERFMFDNTQGKTWLNMTSAERKASAVNPLGLAWVGPNVVAGAGMLAATPVLKVATAAPGYSGQYPYGTASFGPAVGSGMTLGSISTIAPDTVGAGQGCLPFNGADTAASAGKVVVIDRGTCGFAVKAKNAQNAGAIGVIIANNVAGAAPGLGGSDPTITIPTISVSQGDGVKLRAAITASVPYGMRGKVGYATGSLTTDPSRRAGADALGRPLLYTPNPLVGGSSVSHWDVSASPNLLMEPNISPDLGLVLVPPKDLTKSLLKDLGW</sequence>
<accession>A0A2G9C7H8</accession>
<dbReference type="OrthoDB" id="614750at2"/>
<name>A0A2G9C7H8_9BURK</name>
<evidence type="ECO:0000256" key="1">
    <source>
        <dbReference type="SAM" id="SignalP"/>
    </source>
</evidence>
<dbReference type="InterPro" id="IPR003137">
    <property type="entry name" value="PA_domain"/>
</dbReference>
<dbReference type="SUPFAM" id="SSF52025">
    <property type="entry name" value="PA domain"/>
    <property type="match status" value="1"/>
</dbReference>
<comment type="caution">
    <text evidence="3">The sequence shown here is derived from an EMBL/GenBank/DDBJ whole genome shotgun (WGS) entry which is preliminary data.</text>
</comment>